<evidence type="ECO:0000256" key="1">
    <source>
        <dbReference type="ARBA" id="ARBA00022737"/>
    </source>
</evidence>
<protein>
    <submittedName>
        <fullName evidence="6">Tetratricopeptide repeat protein</fullName>
    </submittedName>
</protein>
<dbReference type="PANTHER" id="PTHR45641:SF19">
    <property type="entry name" value="NEPHROCYSTIN-3"/>
    <property type="match status" value="1"/>
</dbReference>
<evidence type="ECO:0000256" key="2">
    <source>
        <dbReference type="ARBA" id="ARBA00022803"/>
    </source>
</evidence>
<dbReference type="Gene3D" id="1.25.40.10">
    <property type="entry name" value="Tetratricopeptide repeat domain"/>
    <property type="match status" value="3"/>
</dbReference>
<evidence type="ECO:0000256" key="5">
    <source>
        <dbReference type="SAM" id="Phobius"/>
    </source>
</evidence>
<organism evidence="6 7">
    <name type="scientific">Pelagibius litoralis</name>
    <dbReference type="NCBI Taxonomy" id="374515"/>
    <lineage>
        <taxon>Bacteria</taxon>
        <taxon>Pseudomonadati</taxon>
        <taxon>Pseudomonadota</taxon>
        <taxon>Alphaproteobacteria</taxon>
        <taxon>Rhodospirillales</taxon>
        <taxon>Rhodovibrionaceae</taxon>
        <taxon>Pelagibius</taxon>
    </lineage>
</organism>
<dbReference type="Proteomes" id="UP000761264">
    <property type="component" value="Unassembled WGS sequence"/>
</dbReference>
<keyword evidence="5" id="KW-1133">Transmembrane helix</keyword>
<evidence type="ECO:0000313" key="7">
    <source>
        <dbReference type="Proteomes" id="UP000761264"/>
    </source>
</evidence>
<dbReference type="PROSITE" id="PS50005">
    <property type="entry name" value="TPR"/>
    <property type="match status" value="1"/>
</dbReference>
<name>A0A967F370_9PROT</name>
<feature type="repeat" description="TPR" evidence="3">
    <location>
        <begin position="293"/>
        <end position="326"/>
    </location>
</feature>
<dbReference type="InterPro" id="IPR019734">
    <property type="entry name" value="TPR_rpt"/>
</dbReference>
<gene>
    <name evidence="6" type="ORF">HBA54_27000</name>
</gene>
<proteinExistence type="predicted"/>
<dbReference type="InterPro" id="IPR011990">
    <property type="entry name" value="TPR-like_helical_dom_sf"/>
</dbReference>
<keyword evidence="2 3" id="KW-0802">TPR repeat</keyword>
<accession>A0A967F370</accession>
<evidence type="ECO:0000256" key="4">
    <source>
        <dbReference type="SAM" id="MobiDB-lite"/>
    </source>
</evidence>
<keyword evidence="5" id="KW-0472">Membrane</keyword>
<dbReference type="Pfam" id="PF13424">
    <property type="entry name" value="TPR_12"/>
    <property type="match status" value="2"/>
</dbReference>
<feature type="region of interest" description="Disordered" evidence="4">
    <location>
        <begin position="66"/>
        <end position="85"/>
    </location>
</feature>
<keyword evidence="1" id="KW-0677">Repeat</keyword>
<keyword evidence="5" id="KW-0812">Transmembrane</keyword>
<comment type="caution">
    <text evidence="6">The sequence shown here is derived from an EMBL/GenBank/DDBJ whole genome shotgun (WGS) entry which is preliminary data.</text>
</comment>
<dbReference type="EMBL" id="JAAQPH010000036">
    <property type="protein sequence ID" value="NIA72245.1"/>
    <property type="molecule type" value="Genomic_DNA"/>
</dbReference>
<dbReference type="SMART" id="SM00028">
    <property type="entry name" value="TPR"/>
    <property type="match status" value="7"/>
</dbReference>
<dbReference type="AlphaFoldDB" id="A0A967F370"/>
<feature type="transmembrane region" description="Helical" evidence="5">
    <location>
        <begin position="20"/>
        <end position="43"/>
    </location>
</feature>
<keyword evidence="7" id="KW-1185">Reference proteome</keyword>
<reference evidence="6" key="1">
    <citation type="submission" date="2020-03" db="EMBL/GenBank/DDBJ databases">
        <title>Genome of Pelagibius litoralis DSM 21314T.</title>
        <authorList>
            <person name="Wang G."/>
        </authorList>
    </citation>
    <scope>NUCLEOTIDE SEQUENCE</scope>
    <source>
        <strain evidence="6">DSM 21314</strain>
    </source>
</reference>
<dbReference type="SUPFAM" id="SSF48452">
    <property type="entry name" value="TPR-like"/>
    <property type="match status" value="2"/>
</dbReference>
<evidence type="ECO:0000256" key="3">
    <source>
        <dbReference type="PROSITE-ProRule" id="PRU00339"/>
    </source>
</evidence>
<dbReference type="PANTHER" id="PTHR45641">
    <property type="entry name" value="TETRATRICOPEPTIDE REPEAT PROTEIN (AFU_ORTHOLOGUE AFUA_6G03870)"/>
    <property type="match status" value="1"/>
</dbReference>
<evidence type="ECO:0000313" key="6">
    <source>
        <dbReference type="EMBL" id="NIA72245.1"/>
    </source>
</evidence>
<dbReference type="RefSeq" id="WP_167231277.1">
    <property type="nucleotide sequence ID" value="NZ_JAAQPH010000036.1"/>
</dbReference>
<sequence>MDSVSVLDWAALDWVGANPVVAAVLLILLALVVLVFGAIFGPFGRGRGRSRGRNGLRDDGAVVRRHDSGSWAKQTDEPSATAAEADSIDSEELVGRLLSKRVPGAVPEVDPANVTAARSGLLKAVEALKARAGRDREPDRAVTALRHLGGRRLAAAETIFREILAEKRQEPFDGQLEAAAAARHLGALAVLHDTAAALAAYEAAVELDSQDAGALTSLGEIYSDLGRPDDAERTFEQLLRIGDLPDDDEVQRAIALASLARIAHQRGDAERAHDLYERSMNLSRDLGHFGHVALNLGNLGILFYDEGKYDLAEEMLTQALALEDNLGNEAAMITAMNHMGLVHKARGELEAAQGMFEETIAVARRHQDRDGEGFGVFNLANLAAQRGERKEASRLYHQLLTLAEASGGAQAMAAARAGLGDLAEENGDLEAARTQWSAARDLYRQAGVDAQVAAMDDMLAKTQRPPVKGA</sequence>
<dbReference type="Pfam" id="PF13176">
    <property type="entry name" value="TPR_7"/>
    <property type="match status" value="1"/>
</dbReference>